<keyword evidence="1" id="KW-0812">Transmembrane</keyword>
<organism evidence="2 3">
    <name type="scientific">Parafrankia irregularis</name>
    <dbReference type="NCBI Taxonomy" id="795642"/>
    <lineage>
        <taxon>Bacteria</taxon>
        <taxon>Bacillati</taxon>
        <taxon>Actinomycetota</taxon>
        <taxon>Actinomycetes</taxon>
        <taxon>Frankiales</taxon>
        <taxon>Frankiaceae</taxon>
        <taxon>Parafrankia</taxon>
    </lineage>
</organism>
<dbReference type="EMBL" id="FAOZ01000012">
    <property type="protein sequence ID" value="CUU57453.1"/>
    <property type="molecule type" value="Genomic_DNA"/>
</dbReference>
<reference evidence="3" key="1">
    <citation type="submission" date="2015-11" db="EMBL/GenBank/DDBJ databases">
        <authorList>
            <person name="Varghese N."/>
        </authorList>
    </citation>
    <scope>NUCLEOTIDE SEQUENCE [LARGE SCALE GENOMIC DNA]</scope>
    <source>
        <strain evidence="3">DSM 45899</strain>
    </source>
</reference>
<keyword evidence="3" id="KW-1185">Reference proteome</keyword>
<sequence length="165" mass="17586">MDVDLSEAEEIQQRLRAQHRALGEKPRQGAEYQDAVNGLLRTTVELLDSKDRAEKAAEERRRLAAVRTIRMVSAVTAGVAALVLVSAAAGWVSRWWLLMGVSGLLALVDLGAESRRPRIGQDRRLLRAVALAATAAAAVLVAFGALPGWCAVIVVLAVLGVLLSG</sequence>
<dbReference type="Proteomes" id="UP000198802">
    <property type="component" value="Unassembled WGS sequence"/>
</dbReference>
<feature type="transmembrane region" description="Helical" evidence="1">
    <location>
        <begin position="146"/>
        <end position="164"/>
    </location>
</feature>
<dbReference type="RefSeq" id="WP_091278893.1">
    <property type="nucleotide sequence ID" value="NZ_FAOZ01000012.1"/>
</dbReference>
<evidence type="ECO:0000256" key="1">
    <source>
        <dbReference type="SAM" id="Phobius"/>
    </source>
</evidence>
<proteinExistence type="predicted"/>
<gene>
    <name evidence="2" type="ORF">Ga0074812_112113</name>
</gene>
<dbReference type="AlphaFoldDB" id="A0A0S4QPQ7"/>
<feature type="transmembrane region" description="Helical" evidence="1">
    <location>
        <begin position="69"/>
        <end position="89"/>
    </location>
</feature>
<protein>
    <submittedName>
        <fullName evidence="2">Uncharacterized protein</fullName>
    </submittedName>
</protein>
<keyword evidence="1" id="KW-0472">Membrane</keyword>
<feature type="transmembrane region" description="Helical" evidence="1">
    <location>
        <begin position="95"/>
        <end position="112"/>
    </location>
</feature>
<evidence type="ECO:0000313" key="2">
    <source>
        <dbReference type="EMBL" id="CUU57453.1"/>
    </source>
</evidence>
<keyword evidence="1" id="KW-1133">Transmembrane helix</keyword>
<name>A0A0S4QPQ7_9ACTN</name>
<accession>A0A0S4QPQ7</accession>
<evidence type="ECO:0000313" key="3">
    <source>
        <dbReference type="Proteomes" id="UP000198802"/>
    </source>
</evidence>